<feature type="transmembrane region" description="Helical" evidence="8">
    <location>
        <begin position="282"/>
        <end position="302"/>
    </location>
</feature>
<feature type="transmembrane region" description="Helical" evidence="8">
    <location>
        <begin position="362"/>
        <end position="382"/>
    </location>
</feature>
<evidence type="ECO:0000259" key="9">
    <source>
        <dbReference type="PROSITE" id="PS50893"/>
    </source>
</evidence>
<dbReference type="STRING" id="7168.A0A182NR51"/>
<dbReference type="InterPro" id="IPR039421">
    <property type="entry name" value="Type_1_exporter"/>
</dbReference>
<evidence type="ECO:0000256" key="1">
    <source>
        <dbReference type="ARBA" id="ARBA00004141"/>
    </source>
</evidence>
<keyword evidence="12" id="KW-1185">Reference proteome</keyword>
<organism evidence="11 12">
    <name type="scientific">Anopheles dirus</name>
    <dbReference type="NCBI Taxonomy" id="7168"/>
    <lineage>
        <taxon>Eukaryota</taxon>
        <taxon>Metazoa</taxon>
        <taxon>Ecdysozoa</taxon>
        <taxon>Arthropoda</taxon>
        <taxon>Hexapoda</taxon>
        <taxon>Insecta</taxon>
        <taxon>Pterygota</taxon>
        <taxon>Neoptera</taxon>
        <taxon>Endopterygota</taxon>
        <taxon>Diptera</taxon>
        <taxon>Nematocera</taxon>
        <taxon>Culicoidea</taxon>
        <taxon>Culicidae</taxon>
        <taxon>Anophelinae</taxon>
        <taxon>Anopheles</taxon>
    </lineage>
</organism>
<dbReference type="SUPFAM" id="SSF90123">
    <property type="entry name" value="ABC transporter transmembrane region"/>
    <property type="match status" value="1"/>
</dbReference>
<dbReference type="PROSITE" id="PS00211">
    <property type="entry name" value="ABC_TRANSPORTER_1"/>
    <property type="match status" value="1"/>
</dbReference>
<evidence type="ECO:0000313" key="11">
    <source>
        <dbReference type="EnsemblMetazoa" id="ADIR010140-PA"/>
    </source>
</evidence>
<dbReference type="GO" id="GO:0005524">
    <property type="term" value="F:ATP binding"/>
    <property type="evidence" value="ECO:0007669"/>
    <property type="project" value="UniProtKB-KW"/>
</dbReference>
<dbReference type="VEuPathDB" id="VectorBase:ADIR010140"/>
<dbReference type="PANTHER" id="PTHR43394:SF1">
    <property type="entry name" value="ATP-BINDING CASSETTE SUB-FAMILY B MEMBER 10, MITOCHONDRIAL"/>
    <property type="match status" value="1"/>
</dbReference>
<evidence type="ECO:0000256" key="7">
    <source>
        <dbReference type="SAM" id="MobiDB-lite"/>
    </source>
</evidence>
<dbReference type="PANTHER" id="PTHR43394">
    <property type="entry name" value="ATP-DEPENDENT PERMEASE MDL1, MITOCHONDRIAL"/>
    <property type="match status" value="1"/>
</dbReference>
<dbReference type="GO" id="GO:0090374">
    <property type="term" value="P:oligopeptide export from mitochondrion"/>
    <property type="evidence" value="ECO:0007669"/>
    <property type="project" value="TreeGrafter"/>
</dbReference>
<keyword evidence="3" id="KW-0547">Nucleotide-binding</keyword>
<dbReference type="FunFam" id="1.20.1560.10:FF:000133">
    <property type="entry name" value="Uncharacterized protein, isoform B"/>
    <property type="match status" value="1"/>
</dbReference>
<dbReference type="GO" id="GO:0005743">
    <property type="term" value="C:mitochondrial inner membrane"/>
    <property type="evidence" value="ECO:0007669"/>
    <property type="project" value="TreeGrafter"/>
</dbReference>
<reference evidence="12" key="1">
    <citation type="submission" date="2013-03" db="EMBL/GenBank/DDBJ databases">
        <title>The Genome Sequence of Anopheles dirus WRAIR2.</title>
        <authorList>
            <consortium name="The Broad Institute Genomics Platform"/>
            <person name="Neafsey D.E."/>
            <person name="Walton C."/>
            <person name="Walker B."/>
            <person name="Young S.K."/>
            <person name="Zeng Q."/>
            <person name="Gargeya S."/>
            <person name="Fitzgerald M."/>
            <person name="Haas B."/>
            <person name="Abouelleil A."/>
            <person name="Allen A.W."/>
            <person name="Alvarado L."/>
            <person name="Arachchi H.M."/>
            <person name="Berlin A.M."/>
            <person name="Chapman S.B."/>
            <person name="Gainer-Dewar J."/>
            <person name="Goldberg J."/>
            <person name="Griggs A."/>
            <person name="Gujja S."/>
            <person name="Hansen M."/>
            <person name="Howarth C."/>
            <person name="Imamovic A."/>
            <person name="Ireland A."/>
            <person name="Larimer J."/>
            <person name="McCowan C."/>
            <person name="Murphy C."/>
            <person name="Pearson M."/>
            <person name="Poon T.W."/>
            <person name="Priest M."/>
            <person name="Roberts A."/>
            <person name="Saif S."/>
            <person name="Shea T."/>
            <person name="Sisk P."/>
            <person name="Sykes S."/>
            <person name="Wortman J."/>
            <person name="Nusbaum C."/>
            <person name="Birren B."/>
        </authorList>
    </citation>
    <scope>NUCLEOTIDE SEQUENCE [LARGE SCALE GENOMIC DNA]</scope>
    <source>
        <strain evidence="12">WRAIR2</strain>
    </source>
</reference>
<dbReference type="GO" id="GO:0015421">
    <property type="term" value="F:ABC-type oligopeptide transporter activity"/>
    <property type="evidence" value="ECO:0007669"/>
    <property type="project" value="TreeGrafter"/>
</dbReference>
<dbReference type="CDD" id="cd18573">
    <property type="entry name" value="ABC_6TM_ABCB10_like"/>
    <property type="match status" value="1"/>
</dbReference>
<evidence type="ECO:0000259" key="10">
    <source>
        <dbReference type="PROSITE" id="PS50929"/>
    </source>
</evidence>
<dbReference type="InterPro" id="IPR003593">
    <property type="entry name" value="AAA+_ATPase"/>
</dbReference>
<feature type="domain" description="ABC transporter" evidence="9">
    <location>
        <begin position="429"/>
        <end position="670"/>
    </location>
</feature>
<dbReference type="SMART" id="SM00382">
    <property type="entry name" value="AAA"/>
    <property type="match status" value="1"/>
</dbReference>
<accession>A0A182NR51</accession>
<evidence type="ECO:0000313" key="12">
    <source>
        <dbReference type="Proteomes" id="UP000075884"/>
    </source>
</evidence>
<dbReference type="Gene3D" id="1.20.1560.10">
    <property type="entry name" value="ABC transporter type 1, transmembrane domain"/>
    <property type="match status" value="1"/>
</dbReference>
<feature type="transmembrane region" description="Helical" evidence="8">
    <location>
        <begin position="133"/>
        <end position="157"/>
    </location>
</feature>
<comment type="subcellular location">
    <subcellularLocation>
        <location evidence="1">Membrane</location>
        <topology evidence="1">Multi-pass membrane protein</topology>
    </subcellularLocation>
</comment>
<evidence type="ECO:0000256" key="2">
    <source>
        <dbReference type="ARBA" id="ARBA00022692"/>
    </source>
</evidence>
<dbReference type="FunFam" id="3.40.50.300:FF:000218">
    <property type="entry name" value="Multidrug ABC transporter ATP-binding protein"/>
    <property type="match status" value="1"/>
</dbReference>
<dbReference type="InterPro" id="IPR011527">
    <property type="entry name" value="ABC1_TM_dom"/>
</dbReference>
<proteinExistence type="predicted"/>
<dbReference type="PROSITE" id="PS50929">
    <property type="entry name" value="ABC_TM1F"/>
    <property type="match status" value="1"/>
</dbReference>
<name>A0A182NR51_9DIPT</name>
<evidence type="ECO:0008006" key="13">
    <source>
        <dbReference type="Google" id="ProtNLM"/>
    </source>
</evidence>
<keyword evidence="6 8" id="KW-0472">Membrane</keyword>
<protein>
    <recommendedName>
        <fullName evidence="13">ATP-binding cassette sub-family B member 10, mitochondrial</fullName>
    </recommendedName>
</protein>
<dbReference type="InterPro" id="IPR027417">
    <property type="entry name" value="P-loop_NTPase"/>
</dbReference>
<evidence type="ECO:0000256" key="3">
    <source>
        <dbReference type="ARBA" id="ARBA00022741"/>
    </source>
</evidence>
<keyword evidence="4" id="KW-0067">ATP-binding</keyword>
<dbReference type="InterPro" id="IPR017871">
    <property type="entry name" value="ABC_transporter-like_CS"/>
</dbReference>
<dbReference type="EnsemblMetazoa" id="ADIR010140-RA">
    <property type="protein sequence ID" value="ADIR010140-PA"/>
    <property type="gene ID" value="ADIR010140"/>
</dbReference>
<feature type="transmembrane region" description="Helical" evidence="8">
    <location>
        <begin position="394"/>
        <end position="414"/>
    </location>
</feature>
<sequence>MFINLIKGSESKILSCIFHPVRRLSSVNGLRSASSRTLRSVENRSCIIASRFGAEGFRNQQLIAGNRQGWCLRTPSCRFVSSSSSSKSSGDLETDKSAPNDASEKVAKDQQSKVKLRSSDVRRLLGFAKSEQWNITGGVGCLIISSAITMAVPFGLGKILDVIYASSAETGMAKEKLDQFCLLLGGIFLLGGLANFGRVYLFSNASLRITKNIRAKVYSSMLNQEAGWFDRKGTGELVNRLSSDTYLVGNSLSMNLSDGLRSSAMILAGTGMMIYTSPHLALVGMCIVPCVAGGAIVYGRYVRNITRELMDKYADIMKIGEERLGNVKTVKVFCKERFEKQLFSEQLLDALHIGYRETNARATFYGMTGLSGNIIILSVLYYGGTMVNNSEMTIGALTSFILYAGYTAISIGGLSNFYTELNKGVGSATRLWEIIDRKYTIPIEDASILNGVNLTIEPGTSTAVVGRSGSGKSTIASLMLRLYDPTQGAVRLDGSDLRDLNPSSLRRHIGAVNQEPVLFSGSIRENILYGLNMGEKISESDFERVVREAHVDEFVRNFPDGLDTLVGQRGVMLSGGQKQRVAIARAIIRNPKILILDEATSALDAVSEELIQNALEKLTQNRTVLTIAHRLSTIRNATNIAVLQDGRIVEHGNYGELITTEGGVFRELVQRQTFSSTAVMMRFYKYWDSFNTYEQYSSLSCRRRILPEAFFGILSMKVTPPSSRLYTATFSAINAFNASSVTRAPGFGTTNARGTSPATGCGIPTTAASATDSCERSNSSSSAGGTWKPFTLISSFSRSVM</sequence>
<reference evidence="11" key="2">
    <citation type="submission" date="2020-05" db="UniProtKB">
        <authorList>
            <consortium name="EnsemblMetazoa"/>
        </authorList>
    </citation>
    <scope>IDENTIFICATION</scope>
    <source>
        <strain evidence="11">WRAIR2</strain>
    </source>
</reference>
<feature type="compositionally biased region" description="Basic and acidic residues" evidence="7">
    <location>
        <begin position="93"/>
        <end position="114"/>
    </location>
</feature>
<feature type="transmembrane region" description="Helical" evidence="8">
    <location>
        <begin position="177"/>
        <end position="201"/>
    </location>
</feature>
<dbReference type="Gene3D" id="3.40.50.300">
    <property type="entry name" value="P-loop containing nucleotide triphosphate hydrolases"/>
    <property type="match status" value="1"/>
</dbReference>
<feature type="region of interest" description="Disordered" evidence="7">
    <location>
        <begin position="80"/>
        <end position="114"/>
    </location>
</feature>
<keyword evidence="2 8" id="KW-0812">Transmembrane</keyword>
<dbReference type="AlphaFoldDB" id="A0A182NR51"/>
<dbReference type="PROSITE" id="PS50893">
    <property type="entry name" value="ABC_TRANSPORTER_2"/>
    <property type="match status" value="1"/>
</dbReference>
<evidence type="ECO:0000256" key="5">
    <source>
        <dbReference type="ARBA" id="ARBA00022989"/>
    </source>
</evidence>
<evidence type="ECO:0000256" key="8">
    <source>
        <dbReference type="SAM" id="Phobius"/>
    </source>
</evidence>
<evidence type="ECO:0000256" key="6">
    <source>
        <dbReference type="ARBA" id="ARBA00023136"/>
    </source>
</evidence>
<keyword evidence="5 8" id="KW-1133">Transmembrane helix</keyword>
<dbReference type="InterPro" id="IPR003439">
    <property type="entry name" value="ABC_transporter-like_ATP-bd"/>
</dbReference>
<dbReference type="Pfam" id="PF00005">
    <property type="entry name" value="ABC_tran"/>
    <property type="match status" value="1"/>
</dbReference>
<feature type="domain" description="ABC transmembrane type-1" evidence="10">
    <location>
        <begin position="137"/>
        <end position="423"/>
    </location>
</feature>
<dbReference type="SUPFAM" id="SSF52540">
    <property type="entry name" value="P-loop containing nucleoside triphosphate hydrolases"/>
    <property type="match status" value="1"/>
</dbReference>
<dbReference type="GO" id="GO:0016887">
    <property type="term" value="F:ATP hydrolysis activity"/>
    <property type="evidence" value="ECO:0007669"/>
    <property type="project" value="InterPro"/>
</dbReference>
<dbReference type="Pfam" id="PF00664">
    <property type="entry name" value="ABC_membrane"/>
    <property type="match status" value="1"/>
</dbReference>
<dbReference type="InterPro" id="IPR036640">
    <property type="entry name" value="ABC1_TM_sf"/>
</dbReference>
<dbReference type="Proteomes" id="UP000075884">
    <property type="component" value="Unassembled WGS sequence"/>
</dbReference>
<evidence type="ECO:0000256" key="4">
    <source>
        <dbReference type="ARBA" id="ARBA00022840"/>
    </source>
</evidence>